<keyword evidence="4" id="KW-0106">Calcium</keyword>
<dbReference type="Proteomes" id="UP000014969">
    <property type="component" value="Unassembled WGS sequence"/>
</dbReference>
<reference evidence="7 8" key="1">
    <citation type="journal article" date="2013" name="Genome Announc.">
        <title>Genome Sequence of an Epidemic Isolate of Mycobacterium abscessus subsp. bolletii from Rio de Janeiro, Brazil.</title>
        <authorList>
            <person name="Davidson R.M."/>
            <person name="Reynolds P.R."/>
            <person name="Farias-Hesson E."/>
            <person name="Duarte R.S."/>
            <person name="Jackson M."/>
            <person name="Strong M."/>
        </authorList>
    </citation>
    <scope>NUCLEOTIDE SEQUENCE [LARGE SCALE GENOMIC DNA]</scope>
    <source>
        <strain evidence="7 8">CRM-0020</strain>
    </source>
</reference>
<dbReference type="SUPFAM" id="SSF53649">
    <property type="entry name" value="Alkaline phosphatase-like"/>
    <property type="match status" value="1"/>
</dbReference>
<proteinExistence type="inferred from homology"/>
<dbReference type="InterPro" id="IPR017850">
    <property type="entry name" value="Alkaline_phosphatase_core_sf"/>
</dbReference>
<evidence type="ECO:0000256" key="2">
    <source>
        <dbReference type="ARBA" id="ARBA00022723"/>
    </source>
</evidence>
<evidence type="ECO:0000256" key="4">
    <source>
        <dbReference type="ARBA" id="ARBA00022837"/>
    </source>
</evidence>
<dbReference type="InterPro" id="IPR000917">
    <property type="entry name" value="Sulfatase_N"/>
</dbReference>
<comment type="similarity">
    <text evidence="1">Belongs to the sulfatase family.</text>
</comment>
<evidence type="ECO:0000256" key="5">
    <source>
        <dbReference type="SAM" id="Phobius"/>
    </source>
</evidence>
<evidence type="ECO:0000256" key="3">
    <source>
        <dbReference type="ARBA" id="ARBA00022801"/>
    </source>
</evidence>
<keyword evidence="3" id="KW-0378">Hydrolase</keyword>
<name>A0A829HQT8_9MYCO</name>
<dbReference type="CDD" id="cd16025">
    <property type="entry name" value="PAS_like"/>
    <property type="match status" value="1"/>
</dbReference>
<evidence type="ECO:0000313" key="7">
    <source>
        <dbReference type="EMBL" id="EPQ21570.1"/>
    </source>
</evidence>
<protein>
    <submittedName>
        <fullName evidence="7">Arylsulfatase</fullName>
    </submittedName>
</protein>
<feature type="transmembrane region" description="Helical" evidence="5">
    <location>
        <begin position="39"/>
        <end position="59"/>
    </location>
</feature>
<dbReference type="Gene3D" id="3.30.1120.10">
    <property type="match status" value="1"/>
</dbReference>
<keyword evidence="5" id="KW-0812">Transmembrane</keyword>
<dbReference type="Pfam" id="PF00884">
    <property type="entry name" value="Sulfatase"/>
    <property type="match status" value="1"/>
</dbReference>
<dbReference type="InterPro" id="IPR024607">
    <property type="entry name" value="Sulfatase_CS"/>
</dbReference>
<accession>A0A829HQT8</accession>
<keyword evidence="5" id="KW-1133">Transmembrane helix</keyword>
<evidence type="ECO:0000313" key="8">
    <source>
        <dbReference type="Proteomes" id="UP000014969"/>
    </source>
</evidence>
<dbReference type="InterPro" id="IPR050738">
    <property type="entry name" value="Sulfatase"/>
</dbReference>
<gene>
    <name evidence="7" type="ORF">J108_20630</name>
</gene>
<evidence type="ECO:0000259" key="6">
    <source>
        <dbReference type="Pfam" id="PF00884"/>
    </source>
</evidence>
<organism evidence="7 8">
    <name type="scientific">Mycobacteroides abscessus subsp. bolletii CRM-0020</name>
    <dbReference type="NCBI Taxonomy" id="1306401"/>
    <lineage>
        <taxon>Bacteria</taxon>
        <taxon>Bacillati</taxon>
        <taxon>Actinomycetota</taxon>
        <taxon>Actinomycetes</taxon>
        <taxon>Mycobacteriales</taxon>
        <taxon>Mycobacteriaceae</taxon>
        <taxon>Mycobacteroides</taxon>
        <taxon>Mycobacteroides abscessus</taxon>
    </lineage>
</organism>
<keyword evidence="5" id="KW-0472">Membrane</keyword>
<dbReference type="GO" id="GO:0046872">
    <property type="term" value="F:metal ion binding"/>
    <property type="evidence" value="ECO:0007669"/>
    <property type="project" value="UniProtKB-KW"/>
</dbReference>
<dbReference type="EMBL" id="ATFQ01000030">
    <property type="protein sequence ID" value="EPQ21570.1"/>
    <property type="molecule type" value="Genomic_DNA"/>
</dbReference>
<sequence>MITTRGRILKRRLCGMRTPGDDAPEPEQKAERGRLTRRSMLGGIAAAGMGVAAASALVAGCDDDSSSRTDRSSAAEEANAGFDGKIELDVRDSKPDWTPYELKHAPDGAPNVLVVLFDDTGMATWSPYGGRVNMPTLQRLADNGLTYSQWHTTALCSPTRSCLLTGRNHHVNRFASITEGSDGYPGAAGRLPAQCATIGQVLQDNGYSTFWVGKNHNVPQEDVSCGGSKSEWPLQKGFDRYYGFLGGETNNWYPDLVEDNRFIEQPASPEQGYHLSKDLADQALRMLRDQRNTNPSKPWYMWFCPGANHAPHHSPAEYADKYRGKFDDGYEAYREWVLARMIDKGILPRETKLTPINPLPKDVAVEADSVRPWNTLNPDEKRLFSRMAEVFAGFSEYTDAQVGRVIDYLEQTGQLDNTIVFYCADNGASGEGSPNGSVNENKFFNGYPDDLAENMKYIDRLGTPDTYNHYPTGWAVAFSTPFQMFKRYSQFSGGTCDPLVIHWPKGIKAKGEVRHQYHHVTDIVPTVLDVAGLTMPETYRGVDQFPVNGVSMRYTFDDKDAATTKKRQYYAMLGTRGIWENGWKASALHAPISGKGHFDQDKWELFHVDEDRSESTDLADQHPDKLKALIDAWFEEADKNFVLPLDDRLPTELLTIERPQFEPRRNRYLYYPDASPVPEGVAVNIRGKSYKIVANTDISAQAQGVIFAHGSRFGGHVLFIKDGRLHYVYNFLGIKPEQEFISAPLTPGNRTLGVEFVRRDKGQYGESLGTANLYVDGKLAATGPMRTQVGTFTLAGDGLCVGYDSGDNVSPQYTNPGRFTGGTIKVVAVDVSDESFIDLEKEAQAAFARD</sequence>
<evidence type="ECO:0000256" key="1">
    <source>
        <dbReference type="ARBA" id="ARBA00008779"/>
    </source>
</evidence>
<dbReference type="PANTHER" id="PTHR42693:SF43">
    <property type="entry name" value="BLL2667 PROTEIN"/>
    <property type="match status" value="1"/>
</dbReference>
<dbReference type="PROSITE" id="PS00523">
    <property type="entry name" value="SULFATASE_1"/>
    <property type="match status" value="1"/>
</dbReference>
<dbReference type="AlphaFoldDB" id="A0A829HQT8"/>
<comment type="caution">
    <text evidence="7">The sequence shown here is derived from an EMBL/GenBank/DDBJ whole genome shotgun (WGS) entry which is preliminary data.</text>
</comment>
<dbReference type="GO" id="GO:0016787">
    <property type="term" value="F:hydrolase activity"/>
    <property type="evidence" value="ECO:0007669"/>
    <property type="project" value="UniProtKB-KW"/>
</dbReference>
<feature type="domain" description="Sulfatase N-terminal" evidence="6">
    <location>
        <begin position="110"/>
        <end position="532"/>
    </location>
</feature>
<keyword evidence="2" id="KW-0479">Metal-binding</keyword>
<dbReference type="Gene3D" id="3.40.720.10">
    <property type="entry name" value="Alkaline Phosphatase, subunit A"/>
    <property type="match status" value="1"/>
</dbReference>
<dbReference type="PANTHER" id="PTHR42693">
    <property type="entry name" value="ARYLSULFATASE FAMILY MEMBER"/>
    <property type="match status" value="1"/>
</dbReference>